<evidence type="ECO:0000256" key="4">
    <source>
        <dbReference type="ARBA" id="ARBA00023235"/>
    </source>
</evidence>
<organism evidence="9">
    <name type="scientific">bioreactor metagenome</name>
    <dbReference type="NCBI Taxonomy" id="1076179"/>
    <lineage>
        <taxon>unclassified sequences</taxon>
        <taxon>metagenomes</taxon>
        <taxon>ecological metagenomes</taxon>
    </lineage>
</organism>
<dbReference type="EC" id="5.3.1.15" evidence="8"/>
<evidence type="ECO:0000256" key="2">
    <source>
        <dbReference type="ARBA" id="ARBA00022723"/>
    </source>
</evidence>
<protein>
    <recommendedName>
        <fullName evidence="8">D-lyxose ketol-isomerase</fullName>
        <ecNumber evidence="8">5.3.1.15</ecNumber>
    </recommendedName>
</protein>
<evidence type="ECO:0000256" key="6">
    <source>
        <dbReference type="ARBA" id="ARBA00044907"/>
    </source>
</evidence>
<dbReference type="InterPro" id="IPR010864">
    <property type="entry name" value="D-lyxose_isomer"/>
</dbReference>
<comment type="cofactor">
    <cofactor evidence="1">
        <name>Mn(2+)</name>
        <dbReference type="ChEBI" id="CHEBI:29035"/>
    </cofactor>
</comment>
<gene>
    <name evidence="9" type="ORF">SDC9_193357</name>
</gene>
<reference evidence="9" key="1">
    <citation type="submission" date="2019-08" db="EMBL/GenBank/DDBJ databases">
        <authorList>
            <person name="Kucharzyk K."/>
            <person name="Murdoch R.W."/>
            <person name="Higgins S."/>
            <person name="Loffler F."/>
        </authorList>
    </citation>
    <scope>NUCLEOTIDE SEQUENCE</scope>
</reference>
<comment type="similarity">
    <text evidence="7">Belongs to the D-lyxose ketol-isomerase family.</text>
</comment>
<keyword evidence="5" id="KW-0119">Carbohydrate metabolism</keyword>
<keyword evidence="4" id="KW-0413">Isomerase</keyword>
<evidence type="ECO:0000256" key="3">
    <source>
        <dbReference type="ARBA" id="ARBA00023211"/>
    </source>
</evidence>
<keyword evidence="2" id="KW-0479">Metal-binding</keyword>
<name>A0A645I3B7_9ZZZZ</name>
<keyword evidence="3" id="KW-0464">Manganese</keyword>
<dbReference type="GO" id="GO:0046872">
    <property type="term" value="F:metal ion binding"/>
    <property type="evidence" value="ECO:0007669"/>
    <property type="project" value="UniProtKB-KW"/>
</dbReference>
<accession>A0A645I3B7</accession>
<sequence>MIVQANQVTPIHFHWKKTEDIIHRGGGRLKIQVWQATTDETLSEEDFTVQMDGVDSPVHSGQTLTLEPGMSITMEPYMYHTFYAEGSTALVGEVSTLNDDHSDNRFYVPAGRFPEIAGDAPILYPLCTEYPAFIGKKDGAQS</sequence>
<evidence type="ECO:0000256" key="5">
    <source>
        <dbReference type="ARBA" id="ARBA00023277"/>
    </source>
</evidence>
<dbReference type="GO" id="GO:0016853">
    <property type="term" value="F:isomerase activity"/>
    <property type="evidence" value="ECO:0007669"/>
    <property type="project" value="UniProtKB-KW"/>
</dbReference>
<dbReference type="InterPro" id="IPR011051">
    <property type="entry name" value="RmlC_Cupin_sf"/>
</dbReference>
<dbReference type="AlphaFoldDB" id="A0A645I3B7"/>
<dbReference type="EMBL" id="VSSQ01105930">
    <property type="protein sequence ID" value="MPN45785.1"/>
    <property type="molecule type" value="Genomic_DNA"/>
</dbReference>
<proteinExistence type="inferred from homology"/>
<comment type="catalytic activity">
    <reaction evidence="6">
        <text>D-lyxose = D-xylulose</text>
        <dbReference type="Rhea" id="RHEA:14201"/>
        <dbReference type="ChEBI" id="CHEBI:16789"/>
        <dbReference type="ChEBI" id="CHEBI:17140"/>
        <dbReference type="EC" id="5.3.1.15"/>
    </reaction>
</comment>
<evidence type="ECO:0000256" key="8">
    <source>
        <dbReference type="ARBA" id="ARBA00044972"/>
    </source>
</evidence>
<dbReference type="Gene3D" id="2.60.120.10">
    <property type="entry name" value="Jelly Rolls"/>
    <property type="match status" value="1"/>
</dbReference>
<dbReference type="SUPFAM" id="SSF51182">
    <property type="entry name" value="RmlC-like cupins"/>
    <property type="match status" value="1"/>
</dbReference>
<evidence type="ECO:0000256" key="7">
    <source>
        <dbReference type="ARBA" id="ARBA00044951"/>
    </source>
</evidence>
<dbReference type="InterPro" id="IPR014710">
    <property type="entry name" value="RmlC-like_jellyroll"/>
</dbReference>
<evidence type="ECO:0000313" key="9">
    <source>
        <dbReference type="EMBL" id="MPN45785.1"/>
    </source>
</evidence>
<evidence type="ECO:0000256" key="1">
    <source>
        <dbReference type="ARBA" id="ARBA00001936"/>
    </source>
</evidence>
<comment type="caution">
    <text evidence="9">The sequence shown here is derived from an EMBL/GenBank/DDBJ whole genome shotgun (WGS) entry which is preliminary data.</text>
</comment>
<dbReference type="Pfam" id="PF07385">
    <property type="entry name" value="Lyx_isomer"/>
    <property type="match status" value="1"/>
</dbReference>